<keyword evidence="3" id="KW-1185">Reference proteome</keyword>
<dbReference type="AlphaFoldDB" id="A0A939QEJ7"/>
<sequence>MADDPLDTQATHLGMIFGGGGGSEAAPATLTFDGQGARLTVPYLHFGADERFDVIRGWFVHQMTPTCLVFVTAGHQFTLFGIRWAGYRENGNVSLGTLSAHHLVGGDQSAYAQDGLAVTGLQSHMDALQHWTAFTAATYESIADEHGFVERLEAVVETTEDVTWTQGDAAMRLTSTWQTDNSQPGFHVNEWAVLQSTFASPRPVDDHMHEHEKIRRLLVILYGANIPFRRHEIQDERYYPRTGDGHVYSRSGRSLYSSRTFRERSRPPVEKVTFQKCVGRLASIGSEGLGRWGSEFETWKRVIHPAAAIFGRERAMLEDRVISLSMCLEAAGQILGQKDGEEATYKTGRRPETMATYVYRCLSSLDVGWSDVAESNVGIARAVANNYRQIKHYDASDDFPAGEETFLVSQVAAATVRLLVANIVVPRGDLAQNWQSVVGDALQWFKSHELRIDASGAFVPTWPSK</sequence>
<dbReference type="RefSeq" id="WP_208239889.1">
    <property type="nucleotide sequence ID" value="NZ_BAAAQU010000002.1"/>
</dbReference>
<protein>
    <recommendedName>
        <fullName evidence="1">ApeA N-terminal domain-containing protein</fullName>
    </recommendedName>
</protein>
<gene>
    <name evidence="2" type="ORF">J4H85_11885</name>
</gene>
<evidence type="ECO:0000313" key="2">
    <source>
        <dbReference type="EMBL" id="MBO2990695.1"/>
    </source>
</evidence>
<evidence type="ECO:0000259" key="1">
    <source>
        <dbReference type="Pfam" id="PF18862"/>
    </source>
</evidence>
<dbReference type="Pfam" id="PF18862">
    <property type="entry name" value="ApeA_NTD1"/>
    <property type="match status" value="1"/>
</dbReference>
<organism evidence="2 3">
    <name type="scientific">Leucobacter tardus</name>
    <dbReference type="NCBI Taxonomy" id="501483"/>
    <lineage>
        <taxon>Bacteria</taxon>
        <taxon>Bacillati</taxon>
        <taxon>Actinomycetota</taxon>
        <taxon>Actinomycetes</taxon>
        <taxon>Micrococcales</taxon>
        <taxon>Microbacteriaceae</taxon>
        <taxon>Leucobacter</taxon>
    </lineage>
</organism>
<dbReference type="Proteomes" id="UP000668403">
    <property type="component" value="Unassembled WGS sequence"/>
</dbReference>
<comment type="caution">
    <text evidence="2">The sequence shown here is derived from an EMBL/GenBank/DDBJ whole genome shotgun (WGS) entry which is preliminary data.</text>
</comment>
<feature type="domain" description="ApeA N-terminal" evidence="1">
    <location>
        <begin position="23"/>
        <end position="237"/>
    </location>
</feature>
<reference evidence="2" key="1">
    <citation type="submission" date="2021-03" db="EMBL/GenBank/DDBJ databases">
        <title>Leucobacter chromiisoli sp. nov., isolated from chromium-containing soil of chemical plant.</title>
        <authorList>
            <person name="Xu Z."/>
        </authorList>
    </citation>
    <scope>NUCLEOTIDE SEQUENCE</scope>
    <source>
        <strain evidence="2">K 70/01</strain>
    </source>
</reference>
<evidence type="ECO:0000313" key="3">
    <source>
        <dbReference type="Proteomes" id="UP000668403"/>
    </source>
</evidence>
<dbReference type="InterPro" id="IPR041223">
    <property type="entry name" value="ApeA_NTD"/>
</dbReference>
<dbReference type="EMBL" id="JAGFBF010000005">
    <property type="protein sequence ID" value="MBO2990695.1"/>
    <property type="molecule type" value="Genomic_DNA"/>
</dbReference>
<proteinExistence type="predicted"/>
<name>A0A939QEJ7_9MICO</name>
<accession>A0A939QEJ7</accession>